<organism evidence="1">
    <name type="scientific">marine sediment metagenome</name>
    <dbReference type="NCBI Taxonomy" id="412755"/>
    <lineage>
        <taxon>unclassified sequences</taxon>
        <taxon>metagenomes</taxon>
        <taxon>ecological metagenomes</taxon>
    </lineage>
</organism>
<accession>X1KP03</accession>
<dbReference type="AlphaFoldDB" id="X1KP03"/>
<evidence type="ECO:0000313" key="1">
    <source>
        <dbReference type="EMBL" id="GAH91874.1"/>
    </source>
</evidence>
<gene>
    <name evidence="1" type="ORF">S03H2_71548</name>
</gene>
<sequence length="90" mass="10903">RIRSNRNIERINFNLFPIIHRDIKNIFNIFLAKINLKRALTAYKDENLRVIYYSEIIKKLNIRNIKKVEKYAVSSTIRFFKNSEIDFNNP</sequence>
<proteinExistence type="predicted"/>
<comment type="caution">
    <text evidence="1">The sequence shown here is derived from an EMBL/GenBank/DDBJ whole genome shotgun (WGS) entry which is preliminary data.</text>
</comment>
<dbReference type="EMBL" id="BARU01047941">
    <property type="protein sequence ID" value="GAH91874.1"/>
    <property type="molecule type" value="Genomic_DNA"/>
</dbReference>
<name>X1KP03_9ZZZZ</name>
<reference evidence="1" key="1">
    <citation type="journal article" date="2014" name="Front. Microbiol.">
        <title>High frequency of phylogenetically diverse reductive dehalogenase-homologous genes in deep subseafloor sedimentary metagenomes.</title>
        <authorList>
            <person name="Kawai M."/>
            <person name="Futagami T."/>
            <person name="Toyoda A."/>
            <person name="Takaki Y."/>
            <person name="Nishi S."/>
            <person name="Hori S."/>
            <person name="Arai W."/>
            <person name="Tsubouchi T."/>
            <person name="Morono Y."/>
            <person name="Uchiyama I."/>
            <person name="Ito T."/>
            <person name="Fujiyama A."/>
            <person name="Inagaki F."/>
            <person name="Takami H."/>
        </authorList>
    </citation>
    <scope>NUCLEOTIDE SEQUENCE</scope>
    <source>
        <strain evidence="1">Expedition CK06-06</strain>
    </source>
</reference>
<feature type="non-terminal residue" evidence="1">
    <location>
        <position position="90"/>
    </location>
</feature>
<protein>
    <submittedName>
        <fullName evidence="1">Uncharacterized protein</fullName>
    </submittedName>
</protein>
<feature type="non-terminal residue" evidence="1">
    <location>
        <position position="1"/>
    </location>
</feature>